<dbReference type="PROSITE" id="PS51163">
    <property type="entry name" value="YRDC"/>
    <property type="match status" value="1"/>
</dbReference>
<sequence>MLRVVVASWLLLGSWQISLSAGEGRRGCWCARGSPAKAATARAAAARRRTCFLPPPGLRGGGETWARRKAVAVSGGRSHLGRLVDDMEYAEVLPDGSDAWRASKVVDLLQSGGVGVLPTDVSYSFVTPVSSRSGVERILRLKGAAGGKKPLSLLCRDLSEIDKYTYGIDRITFKLLKRNLPGPFTFILPASSELPKMIYQDKRGAKKKWKRSEIGIRVPNDGVLLSILEQLDEPLLCSTLPVDEDSGAQIVCHVSHSLRDGADWCSQVDFILDAGERPVDGSTIYDLTQESPVLVREGLGDTTLNY</sequence>
<keyword evidence="2" id="KW-0732">Signal</keyword>
<evidence type="ECO:0000313" key="4">
    <source>
        <dbReference type="EMBL" id="CAD9707787.1"/>
    </source>
</evidence>
<reference evidence="4" key="1">
    <citation type="submission" date="2021-01" db="EMBL/GenBank/DDBJ databases">
        <authorList>
            <person name="Corre E."/>
            <person name="Pelletier E."/>
            <person name="Niang G."/>
            <person name="Scheremetjew M."/>
            <person name="Finn R."/>
            <person name="Kale V."/>
            <person name="Holt S."/>
            <person name="Cochrane G."/>
            <person name="Meng A."/>
            <person name="Brown T."/>
            <person name="Cohen L."/>
        </authorList>
    </citation>
    <scope>NUCLEOTIDE SEQUENCE</scope>
    <source>
        <strain evidence="4">CCMP1243</strain>
    </source>
</reference>
<dbReference type="GO" id="GO:0003725">
    <property type="term" value="F:double-stranded RNA binding"/>
    <property type="evidence" value="ECO:0007669"/>
    <property type="project" value="InterPro"/>
</dbReference>
<proteinExistence type="predicted"/>
<feature type="chain" id="PRO_5030757288" description="Threonylcarbamoyl-AMP synthase" evidence="2">
    <location>
        <begin position="21"/>
        <end position="306"/>
    </location>
</feature>
<accession>A0A7S2SRN1</accession>
<dbReference type="PANTHER" id="PTHR42828">
    <property type="entry name" value="DHBP SYNTHASE RIBB-LIKE ALPHA/BETA DOMAIN-CONTAINING PROTEIN"/>
    <property type="match status" value="1"/>
</dbReference>
<dbReference type="InterPro" id="IPR006070">
    <property type="entry name" value="Sua5-like_dom"/>
</dbReference>
<dbReference type="EMBL" id="HBHJ01028362">
    <property type="protein sequence ID" value="CAD9707787.1"/>
    <property type="molecule type" value="Transcribed_RNA"/>
</dbReference>
<evidence type="ECO:0000256" key="2">
    <source>
        <dbReference type="SAM" id="SignalP"/>
    </source>
</evidence>
<dbReference type="Pfam" id="PF01300">
    <property type="entry name" value="Sua5_yciO_yrdC"/>
    <property type="match status" value="1"/>
</dbReference>
<feature type="signal peptide" evidence="2">
    <location>
        <begin position="1"/>
        <end position="20"/>
    </location>
</feature>
<organism evidence="4">
    <name type="scientific">Rhizochromulina marina</name>
    <dbReference type="NCBI Taxonomy" id="1034831"/>
    <lineage>
        <taxon>Eukaryota</taxon>
        <taxon>Sar</taxon>
        <taxon>Stramenopiles</taxon>
        <taxon>Ochrophyta</taxon>
        <taxon>Dictyochophyceae</taxon>
        <taxon>Rhizochromulinales</taxon>
        <taxon>Rhizochromulina</taxon>
    </lineage>
</organism>
<name>A0A7S2SRN1_9STRA</name>
<evidence type="ECO:0000259" key="3">
    <source>
        <dbReference type="PROSITE" id="PS51163"/>
    </source>
</evidence>
<dbReference type="AlphaFoldDB" id="A0A7S2SRN1"/>
<evidence type="ECO:0000256" key="1">
    <source>
        <dbReference type="ARBA" id="ARBA00015492"/>
    </source>
</evidence>
<dbReference type="InterPro" id="IPR017945">
    <property type="entry name" value="DHBP_synth_RibB-like_a/b_dom"/>
</dbReference>
<dbReference type="PANTHER" id="PTHR42828:SF3">
    <property type="entry name" value="THREONYLCARBAMOYL-AMP SYNTHASE"/>
    <property type="match status" value="1"/>
</dbReference>
<dbReference type="InterPro" id="IPR052532">
    <property type="entry name" value="SUA5_domain"/>
</dbReference>
<gene>
    <name evidence="4" type="ORF">RMAR1173_LOCUS18778</name>
</gene>
<dbReference type="Gene3D" id="3.90.870.10">
    <property type="entry name" value="DHBP synthase"/>
    <property type="match status" value="1"/>
</dbReference>
<protein>
    <recommendedName>
        <fullName evidence="1">Threonylcarbamoyl-AMP synthase</fullName>
    </recommendedName>
</protein>
<feature type="domain" description="YrdC-like" evidence="3">
    <location>
        <begin position="99"/>
        <end position="300"/>
    </location>
</feature>
<dbReference type="SUPFAM" id="SSF55821">
    <property type="entry name" value="YrdC/RibB"/>
    <property type="match status" value="1"/>
</dbReference>